<dbReference type="AlphaFoldDB" id="A0A3B0WXV9"/>
<dbReference type="InterPro" id="IPR036291">
    <property type="entry name" value="NAD(P)-bd_dom_sf"/>
</dbReference>
<dbReference type="SUPFAM" id="SSF51735">
    <property type="entry name" value="NAD(P)-binding Rossmann-fold domains"/>
    <property type="match status" value="1"/>
</dbReference>
<dbReference type="InterPro" id="IPR005886">
    <property type="entry name" value="UDP_G4E"/>
</dbReference>
<dbReference type="InterPro" id="IPR001509">
    <property type="entry name" value="Epimerase_deHydtase"/>
</dbReference>
<name>A0A3B0WXV9_9ZZZZ</name>
<evidence type="ECO:0000256" key="5">
    <source>
        <dbReference type="ARBA" id="ARBA00023277"/>
    </source>
</evidence>
<organism evidence="7">
    <name type="scientific">hydrothermal vent metagenome</name>
    <dbReference type="NCBI Taxonomy" id="652676"/>
    <lineage>
        <taxon>unclassified sequences</taxon>
        <taxon>metagenomes</taxon>
        <taxon>ecological metagenomes</taxon>
    </lineage>
</organism>
<gene>
    <name evidence="7" type="ORF">MNBD_GAMMA05-2101</name>
</gene>
<dbReference type="GO" id="GO:0003978">
    <property type="term" value="F:UDP-glucose 4-epimerase activity"/>
    <property type="evidence" value="ECO:0007669"/>
    <property type="project" value="UniProtKB-EC"/>
</dbReference>
<dbReference type="Gene3D" id="3.40.50.720">
    <property type="entry name" value="NAD(P)-binding Rossmann-like Domain"/>
    <property type="match status" value="1"/>
</dbReference>
<keyword evidence="4 7" id="KW-0413">Isomerase</keyword>
<dbReference type="GO" id="GO:0033499">
    <property type="term" value="P:galactose catabolic process via UDP-galactose, Leloir pathway"/>
    <property type="evidence" value="ECO:0007669"/>
    <property type="project" value="TreeGrafter"/>
</dbReference>
<dbReference type="EMBL" id="UOFE01000049">
    <property type="protein sequence ID" value="VAW55527.1"/>
    <property type="molecule type" value="Genomic_DNA"/>
</dbReference>
<dbReference type="PANTHER" id="PTHR43725:SF53">
    <property type="entry name" value="UDP-ARABINOSE 4-EPIMERASE 1"/>
    <property type="match status" value="1"/>
</dbReference>
<dbReference type="Gene3D" id="3.90.25.10">
    <property type="entry name" value="UDP-galactose 4-epimerase, domain 1"/>
    <property type="match status" value="1"/>
</dbReference>
<evidence type="ECO:0000256" key="4">
    <source>
        <dbReference type="ARBA" id="ARBA00023235"/>
    </source>
</evidence>
<evidence type="ECO:0000313" key="7">
    <source>
        <dbReference type="EMBL" id="VAW55527.1"/>
    </source>
</evidence>
<protein>
    <submittedName>
        <fullName evidence="7">UDP-glucose 4-epimerase</fullName>
        <ecNumber evidence="7">5.1.3.2</ecNumber>
    </submittedName>
</protein>
<keyword evidence="3" id="KW-0520">NAD</keyword>
<dbReference type="NCBIfam" id="TIGR01179">
    <property type="entry name" value="galE"/>
    <property type="match status" value="1"/>
</dbReference>
<accession>A0A3B0WXV9</accession>
<proteinExistence type="inferred from homology"/>
<comment type="similarity">
    <text evidence="2">Belongs to the NAD(P)-dependent epimerase/dehydratase family.</text>
</comment>
<dbReference type="EC" id="5.1.3.2" evidence="7"/>
<evidence type="ECO:0000256" key="2">
    <source>
        <dbReference type="ARBA" id="ARBA00007637"/>
    </source>
</evidence>
<reference evidence="7" key="1">
    <citation type="submission" date="2018-06" db="EMBL/GenBank/DDBJ databases">
        <authorList>
            <person name="Zhirakovskaya E."/>
        </authorList>
    </citation>
    <scope>NUCLEOTIDE SEQUENCE</scope>
</reference>
<sequence length="326" mass="36219">MKILVVGGAGYIGSHMVKQLALAGNNVITLDNLSYGYKDAVKYGEFIEGDLGDATILDSIFKSGDIDAVMHFAGFIQVGESVIKPSMYYHNNVINTHTLLDAMLRHDIKNFIFSSTAAIFGEPDYTPIDEAHNKQPINPYGHSKLMIEQVLDDYDKAYGLRSTCFRYFNAAGADPDGELGERHIPETHLIPLILQAASGRREDIKIFGDDYPTDDGTCVRDYIHINDLCDAHSLGLQRMIKNNRSARFNLGNGKGFSVKQVIDVAKQVSGNDFKVTTEPRRAGDPAVLVADASLAQKELNWQPKFAELEDIVKTAWDWEVNFLSKQ</sequence>
<feature type="domain" description="NAD-dependent epimerase/dehydratase" evidence="6">
    <location>
        <begin position="3"/>
        <end position="251"/>
    </location>
</feature>
<evidence type="ECO:0000256" key="3">
    <source>
        <dbReference type="ARBA" id="ARBA00023027"/>
    </source>
</evidence>
<dbReference type="PANTHER" id="PTHR43725">
    <property type="entry name" value="UDP-GLUCOSE 4-EPIMERASE"/>
    <property type="match status" value="1"/>
</dbReference>
<evidence type="ECO:0000259" key="6">
    <source>
        <dbReference type="Pfam" id="PF01370"/>
    </source>
</evidence>
<keyword evidence="5" id="KW-0119">Carbohydrate metabolism</keyword>
<comment type="cofactor">
    <cofactor evidence="1">
        <name>NAD(+)</name>
        <dbReference type="ChEBI" id="CHEBI:57540"/>
    </cofactor>
</comment>
<dbReference type="Pfam" id="PF01370">
    <property type="entry name" value="Epimerase"/>
    <property type="match status" value="1"/>
</dbReference>
<dbReference type="CDD" id="cd05247">
    <property type="entry name" value="UDP_G4E_1_SDR_e"/>
    <property type="match status" value="1"/>
</dbReference>
<evidence type="ECO:0000256" key="1">
    <source>
        <dbReference type="ARBA" id="ARBA00001911"/>
    </source>
</evidence>